<evidence type="ECO:0000313" key="3">
    <source>
        <dbReference type="EMBL" id="TDD79340.1"/>
    </source>
</evidence>
<evidence type="ECO:0000256" key="2">
    <source>
        <dbReference type="SAM" id="Phobius"/>
    </source>
</evidence>
<dbReference type="Proteomes" id="UP000295578">
    <property type="component" value="Unassembled WGS sequence"/>
</dbReference>
<protein>
    <submittedName>
        <fullName evidence="3">Uncharacterized protein</fullName>
    </submittedName>
</protein>
<dbReference type="EMBL" id="SMKY01000114">
    <property type="protein sequence ID" value="TDD79340.1"/>
    <property type="molecule type" value="Genomic_DNA"/>
</dbReference>
<feature type="region of interest" description="Disordered" evidence="1">
    <location>
        <begin position="65"/>
        <end position="102"/>
    </location>
</feature>
<reference evidence="3 4" key="1">
    <citation type="submission" date="2019-03" db="EMBL/GenBank/DDBJ databases">
        <title>Draft genome sequences of novel Actinobacteria.</title>
        <authorList>
            <person name="Sahin N."/>
            <person name="Ay H."/>
            <person name="Saygin H."/>
        </authorList>
    </citation>
    <scope>NUCLEOTIDE SEQUENCE [LARGE SCALE GENOMIC DNA]</scope>
    <source>
        <strain evidence="3 4">DSM 45941</strain>
    </source>
</reference>
<gene>
    <name evidence="3" type="ORF">E1293_23670</name>
</gene>
<dbReference type="RefSeq" id="WP_132199643.1">
    <property type="nucleotide sequence ID" value="NZ_SMKY01000114.1"/>
</dbReference>
<comment type="caution">
    <text evidence="3">The sequence shown here is derived from an EMBL/GenBank/DDBJ whole genome shotgun (WGS) entry which is preliminary data.</text>
</comment>
<evidence type="ECO:0000256" key="1">
    <source>
        <dbReference type="SAM" id="MobiDB-lite"/>
    </source>
</evidence>
<accession>A0A4R5B474</accession>
<dbReference type="AlphaFoldDB" id="A0A4R5B474"/>
<keyword evidence="2" id="KW-1133">Transmembrane helix</keyword>
<keyword evidence="4" id="KW-1185">Reference proteome</keyword>
<feature type="transmembrane region" description="Helical" evidence="2">
    <location>
        <begin position="7"/>
        <end position="28"/>
    </location>
</feature>
<proteinExistence type="predicted"/>
<keyword evidence="2" id="KW-0812">Transmembrane</keyword>
<sequence length="102" mass="10695">MNNAARGVILSLGLLGMAVMFFGIMDYVTTEDFKASDLAGTIGCGFVMLSCAVIAAAALAGMKPEPPKPTASPYQQQQGLVPPQAEPYPHHGAVPPQYPPQH</sequence>
<dbReference type="OrthoDB" id="9950128at2"/>
<keyword evidence="2" id="KW-0472">Membrane</keyword>
<name>A0A4R5B474_9ACTN</name>
<evidence type="ECO:0000313" key="4">
    <source>
        <dbReference type="Proteomes" id="UP000295578"/>
    </source>
</evidence>
<feature type="transmembrane region" description="Helical" evidence="2">
    <location>
        <begin position="40"/>
        <end position="60"/>
    </location>
</feature>
<organism evidence="3 4">
    <name type="scientific">Actinomadura darangshiensis</name>
    <dbReference type="NCBI Taxonomy" id="705336"/>
    <lineage>
        <taxon>Bacteria</taxon>
        <taxon>Bacillati</taxon>
        <taxon>Actinomycetota</taxon>
        <taxon>Actinomycetes</taxon>
        <taxon>Streptosporangiales</taxon>
        <taxon>Thermomonosporaceae</taxon>
        <taxon>Actinomadura</taxon>
    </lineage>
</organism>